<proteinExistence type="predicted"/>
<dbReference type="InterPro" id="IPR036873">
    <property type="entry name" value="Rhodanese-like_dom_sf"/>
</dbReference>
<dbReference type="SUPFAM" id="SSF52821">
    <property type="entry name" value="Rhodanese/Cell cycle control phosphatase"/>
    <property type="match status" value="1"/>
</dbReference>
<organism evidence="3">
    <name type="scientific">viral metagenome</name>
    <dbReference type="NCBI Taxonomy" id="1070528"/>
    <lineage>
        <taxon>unclassified sequences</taxon>
        <taxon>metagenomes</taxon>
        <taxon>organismal metagenomes</taxon>
    </lineage>
</organism>
<dbReference type="Pfam" id="PF00581">
    <property type="entry name" value="Rhodanese"/>
    <property type="match status" value="1"/>
</dbReference>
<sequence length="139" mass="16376">MGSSQSIQKINFEDIQKVSKNPDTYLLINTLSELEQDCLIFNTIHANKEEQLINFHMNNNKQIKIIIYGRNSNDENIYKKYNQLLKLGFMNVYVYLGGLFEWLMLQDIYGYDEFPTTIKQLDFLKYKPPPRLNISLIGN</sequence>
<dbReference type="InterPro" id="IPR001763">
    <property type="entry name" value="Rhodanese-like_dom"/>
</dbReference>
<reference evidence="3" key="1">
    <citation type="journal article" date="2020" name="Nature">
        <title>Giant virus diversity and host interactions through global metagenomics.</title>
        <authorList>
            <person name="Schulz F."/>
            <person name="Roux S."/>
            <person name="Paez-Espino D."/>
            <person name="Jungbluth S."/>
            <person name="Walsh D.A."/>
            <person name="Denef V.J."/>
            <person name="McMahon K.D."/>
            <person name="Konstantinidis K.T."/>
            <person name="Eloe-Fadrosh E.A."/>
            <person name="Kyrpides N.C."/>
            <person name="Woyke T."/>
        </authorList>
    </citation>
    <scope>NUCLEOTIDE SEQUENCE</scope>
    <source>
        <strain evidence="3">GVMAG-M-3300023174-130</strain>
    </source>
</reference>
<feature type="domain" description="Rhodanese" evidence="2">
    <location>
        <begin position="47"/>
        <end position="103"/>
    </location>
</feature>
<keyword evidence="1" id="KW-0472">Membrane</keyword>
<feature type="transmembrane region" description="Helical" evidence="1">
    <location>
        <begin position="84"/>
        <end position="105"/>
    </location>
</feature>
<keyword evidence="1" id="KW-1133">Transmembrane helix</keyword>
<keyword evidence="1" id="KW-0812">Transmembrane</keyword>
<evidence type="ECO:0000256" key="1">
    <source>
        <dbReference type="SAM" id="Phobius"/>
    </source>
</evidence>
<evidence type="ECO:0000259" key="2">
    <source>
        <dbReference type="Pfam" id="PF00581"/>
    </source>
</evidence>
<name>A0A6C0D8Q3_9ZZZZ</name>
<evidence type="ECO:0000313" key="3">
    <source>
        <dbReference type="EMBL" id="QHT12823.1"/>
    </source>
</evidence>
<dbReference type="AlphaFoldDB" id="A0A6C0D8Q3"/>
<accession>A0A6C0D8Q3</accession>
<dbReference type="EMBL" id="MN739551">
    <property type="protein sequence ID" value="QHT12823.1"/>
    <property type="molecule type" value="Genomic_DNA"/>
</dbReference>
<protein>
    <recommendedName>
        <fullName evidence="2">Rhodanese domain-containing protein</fullName>
    </recommendedName>
</protein>